<dbReference type="Proteomes" id="UP000308197">
    <property type="component" value="Unassembled WGS sequence"/>
</dbReference>
<name>A0A5C3PA67_9APHY</name>
<dbReference type="AlphaFoldDB" id="A0A5C3PA67"/>
<feature type="region of interest" description="Disordered" evidence="1">
    <location>
        <begin position="85"/>
        <end position="199"/>
    </location>
</feature>
<evidence type="ECO:0000256" key="1">
    <source>
        <dbReference type="SAM" id="MobiDB-lite"/>
    </source>
</evidence>
<feature type="compositionally biased region" description="Pro residues" evidence="1">
    <location>
        <begin position="135"/>
        <end position="150"/>
    </location>
</feature>
<dbReference type="STRING" id="1314778.A0A5C3PA67"/>
<dbReference type="InParanoid" id="A0A5C3PA67"/>
<dbReference type="EMBL" id="ML211210">
    <property type="protein sequence ID" value="TFK86222.1"/>
    <property type="molecule type" value="Genomic_DNA"/>
</dbReference>
<protein>
    <submittedName>
        <fullName evidence="2">Uncharacterized protein</fullName>
    </submittedName>
</protein>
<keyword evidence="3" id="KW-1185">Reference proteome</keyword>
<feature type="compositionally biased region" description="Pro residues" evidence="1">
    <location>
        <begin position="93"/>
        <end position="105"/>
    </location>
</feature>
<gene>
    <name evidence="2" type="ORF">K466DRAFT_159207</name>
</gene>
<sequence>MSQKGNYPAAPKYLNDFSKALASEVRILLAEVGKLRDERRQLQYEIAELMAMKSKFGGGGEYNPEWMPKVCTALLGRCCRSRRQCSEQHEEPPAPASPPPPPPPGMIDDGTPARPAWRTVHKREERRTKAKAKALPPPAAAPSAIAPPPDNSNLPAWAQWRPNPLLSPAPIAGSSAAPLPGDIAMPRSGLFGPPSPPPK</sequence>
<reference evidence="2 3" key="1">
    <citation type="journal article" date="2019" name="Nat. Ecol. Evol.">
        <title>Megaphylogeny resolves global patterns of mushroom evolution.</title>
        <authorList>
            <person name="Varga T."/>
            <person name="Krizsan K."/>
            <person name="Foldi C."/>
            <person name="Dima B."/>
            <person name="Sanchez-Garcia M."/>
            <person name="Sanchez-Ramirez S."/>
            <person name="Szollosi G.J."/>
            <person name="Szarkandi J.G."/>
            <person name="Papp V."/>
            <person name="Albert L."/>
            <person name="Andreopoulos W."/>
            <person name="Angelini C."/>
            <person name="Antonin V."/>
            <person name="Barry K.W."/>
            <person name="Bougher N.L."/>
            <person name="Buchanan P."/>
            <person name="Buyck B."/>
            <person name="Bense V."/>
            <person name="Catcheside P."/>
            <person name="Chovatia M."/>
            <person name="Cooper J."/>
            <person name="Damon W."/>
            <person name="Desjardin D."/>
            <person name="Finy P."/>
            <person name="Geml J."/>
            <person name="Haridas S."/>
            <person name="Hughes K."/>
            <person name="Justo A."/>
            <person name="Karasinski D."/>
            <person name="Kautmanova I."/>
            <person name="Kiss B."/>
            <person name="Kocsube S."/>
            <person name="Kotiranta H."/>
            <person name="LaButti K.M."/>
            <person name="Lechner B.E."/>
            <person name="Liimatainen K."/>
            <person name="Lipzen A."/>
            <person name="Lukacs Z."/>
            <person name="Mihaltcheva S."/>
            <person name="Morgado L.N."/>
            <person name="Niskanen T."/>
            <person name="Noordeloos M.E."/>
            <person name="Ohm R.A."/>
            <person name="Ortiz-Santana B."/>
            <person name="Ovrebo C."/>
            <person name="Racz N."/>
            <person name="Riley R."/>
            <person name="Savchenko A."/>
            <person name="Shiryaev A."/>
            <person name="Soop K."/>
            <person name="Spirin V."/>
            <person name="Szebenyi C."/>
            <person name="Tomsovsky M."/>
            <person name="Tulloss R.E."/>
            <person name="Uehling J."/>
            <person name="Grigoriev I.V."/>
            <person name="Vagvolgyi C."/>
            <person name="Papp T."/>
            <person name="Martin F.M."/>
            <person name="Miettinen O."/>
            <person name="Hibbett D.S."/>
            <person name="Nagy L.G."/>
        </authorList>
    </citation>
    <scope>NUCLEOTIDE SEQUENCE [LARGE SCALE GENOMIC DNA]</scope>
    <source>
        <strain evidence="2 3">HHB13444</strain>
    </source>
</reference>
<accession>A0A5C3PA67</accession>
<organism evidence="2 3">
    <name type="scientific">Polyporus arcularius HHB13444</name>
    <dbReference type="NCBI Taxonomy" id="1314778"/>
    <lineage>
        <taxon>Eukaryota</taxon>
        <taxon>Fungi</taxon>
        <taxon>Dikarya</taxon>
        <taxon>Basidiomycota</taxon>
        <taxon>Agaricomycotina</taxon>
        <taxon>Agaricomycetes</taxon>
        <taxon>Polyporales</taxon>
        <taxon>Polyporaceae</taxon>
        <taxon>Polyporus</taxon>
    </lineage>
</organism>
<evidence type="ECO:0000313" key="3">
    <source>
        <dbReference type="Proteomes" id="UP000308197"/>
    </source>
</evidence>
<feature type="compositionally biased region" description="Low complexity" evidence="1">
    <location>
        <begin position="164"/>
        <end position="181"/>
    </location>
</feature>
<proteinExistence type="predicted"/>
<evidence type="ECO:0000313" key="2">
    <source>
        <dbReference type="EMBL" id="TFK86222.1"/>
    </source>
</evidence>